<dbReference type="InterPro" id="IPR030949">
    <property type="entry name" value="ECF_S_folate_fam"/>
</dbReference>
<keyword evidence="1" id="KW-0472">Membrane</keyword>
<dbReference type="Gene3D" id="1.10.1760.20">
    <property type="match status" value="1"/>
</dbReference>
<dbReference type="Pfam" id="PF12822">
    <property type="entry name" value="ECF_trnsprt"/>
    <property type="match status" value="1"/>
</dbReference>
<evidence type="ECO:0000256" key="1">
    <source>
        <dbReference type="SAM" id="Phobius"/>
    </source>
</evidence>
<dbReference type="InterPro" id="IPR024529">
    <property type="entry name" value="ECF_trnsprt_substrate-spec"/>
</dbReference>
<accession>A0A3F3H4X2</accession>
<dbReference type="GO" id="GO:0022857">
    <property type="term" value="F:transmembrane transporter activity"/>
    <property type="evidence" value="ECO:0007669"/>
    <property type="project" value="InterPro"/>
</dbReference>
<feature type="transmembrane region" description="Helical" evidence="1">
    <location>
        <begin position="119"/>
        <end position="140"/>
    </location>
</feature>
<feature type="transmembrane region" description="Helical" evidence="1">
    <location>
        <begin position="20"/>
        <end position="38"/>
    </location>
</feature>
<dbReference type="EMBL" id="DF968085">
    <property type="protein sequence ID" value="GAP04742.1"/>
    <property type="molecule type" value="Genomic_DNA"/>
</dbReference>
<sequence>MNKHTVFKQWGLSSLSIQQLVLLAVLMALSLVIGKFSVMLTPTIKISFVFLASSLMGRFFGPIWTMLVMVLLDFVNVTFFVAHGAWSPIMAFGVVLAGLIYGGFFYQQPLTKTVHWGKILVAVLLITFVVNFLVNTFALMVMYSPQHSWSVFSAMLSARLPKQLIFFPIQLILTYLVLNNRIVTQIGQQFFAPQRKETAQADSIQTKA</sequence>
<reference evidence="3" key="1">
    <citation type="journal article" date="2015" name="BMC Genomics">
        <title>Comparative genomics of Fructobacillus spp. and Leuconostoc spp. reveals niche-specific evolution of Fructobacillus spp.</title>
        <authorList>
            <person name="Endo A."/>
            <person name="Tanizawa Y."/>
            <person name="Tanaka N."/>
            <person name="Maeno S."/>
            <person name="Kumar H."/>
            <person name="Shiwa Y."/>
            <person name="Okada S."/>
            <person name="Yoshikawa H."/>
            <person name="Dicks L."/>
            <person name="Nakagawa J."/>
            <person name="Arita M."/>
        </authorList>
    </citation>
    <scope>NUCLEOTIDE SEQUENCE [LARGE SCALE GENOMIC DNA]</scope>
    <source>
        <strain evidence="3">F214-1</strain>
    </source>
</reference>
<dbReference type="NCBIfam" id="TIGR04518">
    <property type="entry name" value="ECF_S_folT_fam"/>
    <property type="match status" value="1"/>
</dbReference>
<feature type="transmembrane region" description="Helical" evidence="1">
    <location>
        <begin position="160"/>
        <end position="178"/>
    </location>
</feature>
<dbReference type="Proteomes" id="UP000064514">
    <property type="component" value="Unassembled WGS sequence"/>
</dbReference>
<evidence type="ECO:0008006" key="5">
    <source>
        <dbReference type="Google" id="ProtNLM"/>
    </source>
</evidence>
<keyword evidence="1" id="KW-0812">Transmembrane</keyword>
<reference evidence="2 4" key="2">
    <citation type="submission" date="2023-10" db="EMBL/GenBank/DDBJ databases">
        <authorList>
            <person name="Botero Cardona J."/>
        </authorList>
    </citation>
    <scope>NUCLEOTIDE SEQUENCE [LARGE SCALE GENOMIC DNA]</scope>
    <source>
        <strain evidence="2 4">R-53137</strain>
    </source>
</reference>
<protein>
    <recommendedName>
        <fullName evidence="5">Folate family ECF transporter S component</fullName>
    </recommendedName>
</protein>
<dbReference type="Proteomes" id="UP001314262">
    <property type="component" value="Unassembled WGS sequence"/>
</dbReference>
<evidence type="ECO:0000313" key="3">
    <source>
        <dbReference type="EMBL" id="GAP04742.1"/>
    </source>
</evidence>
<evidence type="ECO:0000313" key="2">
    <source>
        <dbReference type="EMBL" id="CAK1252674.1"/>
    </source>
</evidence>
<dbReference type="RefSeq" id="WP_059394094.1">
    <property type="nucleotide sequence ID" value="NZ_BOJU01000006.1"/>
</dbReference>
<keyword evidence="1" id="KW-1133">Transmembrane helix</keyword>
<dbReference type="EMBL" id="CAUZLT010000006">
    <property type="protein sequence ID" value="CAK1252674.1"/>
    <property type="molecule type" value="Genomic_DNA"/>
</dbReference>
<proteinExistence type="predicted"/>
<evidence type="ECO:0000313" key="4">
    <source>
        <dbReference type="Proteomes" id="UP001314262"/>
    </source>
</evidence>
<keyword evidence="4" id="KW-1185">Reference proteome</keyword>
<name>A0A3F3H4X2_9LACO</name>
<gene>
    <name evidence="3" type="ORF">FTRO_0080120</name>
    <name evidence="2" type="ORF">R53137_KAKDMLNK_01426</name>
</gene>
<feature type="transmembrane region" description="Helical" evidence="1">
    <location>
        <begin position="88"/>
        <end position="107"/>
    </location>
</feature>
<organism evidence="3">
    <name type="scientific">Fructobacillus tropaeoli</name>
    <dbReference type="NCBI Taxonomy" id="709323"/>
    <lineage>
        <taxon>Bacteria</taxon>
        <taxon>Bacillati</taxon>
        <taxon>Bacillota</taxon>
        <taxon>Bacilli</taxon>
        <taxon>Lactobacillales</taxon>
        <taxon>Lactobacillaceae</taxon>
        <taxon>Fructobacillus</taxon>
    </lineage>
</organism>
<dbReference type="STRING" id="709323.GCA_001047135_01306"/>
<dbReference type="AlphaFoldDB" id="A0A3F3H4X2"/>